<dbReference type="EMBL" id="QKZK01000002">
    <property type="protein sequence ID" value="PZX20267.1"/>
    <property type="molecule type" value="Genomic_DNA"/>
</dbReference>
<dbReference type="RefSeq" id="WP_111444008.1">
    <property type="nucleotide sequence ID" value="NZ_QKZK01000002.1"/>
</dbReference>
<gene>
    <name evidence="1" type="ORF">LX69_00264</name>
</gene>
<dbReference type="Proteomes" id="UP000249239">
    <property type="component" value="Unassembled WGS sequence"/>
</dbReference>
<comment type="caution">
    <text evidence="1">The sequence shown here is derived from an EMBL/GenBank/DDBJ whole genome shotgun (WGS) entry which is preliminary data.</text>
</comment>
<sequence length="159" mass="17740">MPYHQKYISLVLGSLMLLLTMGLPVYQVHCDCSGQTRVSVLVEPLTCADHHNHCCNTHEHDSSDADHHGTVCFTASHHCDRMDTRVVFFDELQESVAPSSIVVNKILPVLPALLPYLKVVTEMSALTDFNVSFGESPRLVVSPRDFLNIICQRKIPARA</sequence>
<evidence type="ECO:0000313" key="2">
    <source>
        <dbReference type="Proteomes" id="UP000249239"/>
    </source>
</evidence>
<evidence type="ECO:0000313" key="1">
    <source>
        <dbReference type="EMBL" id="PZX20267.1"/>
    </source>
</evidence>
<organism evidence="1 2">
    <name type="scientific">Breznakibacter xylanolyticus</name>
    <dbReference type="NCBI Taxonomy" id="990"/>
    <lineage>
        <taxon>Bacteria</taxon>
        <taxon>Pseudomonadati</taxon>
        <taxon>Bacteroidota</taxon>
        <taxon>Bacteroidia</taxon>
        <taxon>Marinilabiliales</taxon>
        <taxon>Marinilabiliaceae</taxon>
        <taxon>Breznakibacter</taxon>
    </lineage>
</organism>
<accession>A0A2W7NQ76</accession>
<name>A0A2W7NQ76_9BACT</name>
<protein>
    <submittedName>
        <fullName evidence="1">Uncharacterized protein</fullName>
    </submittedName>
</protein>
<reference evidence="1 2" key="1">
    <citation type="submission" date="2018-06" db="EMBL/GenBank/DDBJ databases">
        <title>Genomic Encyclopedia of Archaeal and Bacterial Type Strains, Phase II (KMG-II): from individual species to whole genera.</title>
        <authorList>
            <person name="Goeker M."/>
        </authorList>
    </citation>
    <scope>NUCLEOTIDE SEQUENCE [LARGE SCALE GENOMIC DNA]</scope>
    <source>
        <strain evidence="1 2">DSM 6779</strain>
    </source>
</reference>
<keyword evidence="2" id="KW-1185">Reference proteome</keyword>
<proteinExistence type="predicted"/>
<dbReference type="AlphaFoldDB" id="A0A2W7NQ76"/>